<dbReference type="RefSeq" id="WP_059061802.1">
    <property type="nucleotide sequence ID" value="NZ_LN879502.1"/>
</dbReference>
<keyword evidence="2" id="KW-1185">Reference proteome</keyword>
<accession>A0A0U5ETN1</accession>
<evidence type="ECO:0000313" key="2">
    <source>
        <dbReference type="Proteomes" id="UP000069902"/>
    </source>
</evidence>
<proteinExistence type="predicted"/>
<protein>
    <submittedName>
        <fullName evidence="1">Uncharacterized protein</fullName>
    </submittedName>
</protein>
<dbReference type="PATRIC" id="fig|389348.3.peg.2247"/>
<name>A0A0U5ETN1_9BACT</name>
<reference evidence="2" key="1">
    <citation type="submission" date="2015-09" db="EMBL/GenBank/DDBJ databases">
        <authorList>
            <person name="Bertelli C."/>
        </authorList>
    </citation>
    <scope>NUCLEOTIDE SEQUENCE [LARGE SCALE GENOMIC DNA]</scope>
    <source>
        <strain evidence="2">KNic</strain>
    </source>
</reference>
<dbReference type="KEGG" id="pnl:PNK_1996"/>
<evidence type="ECO:0000313" key="1">
    <source>
        <dbReference type="EMBL" id="CUI17600.1"/>
    </source>
</evidence>
<sequence length="477" mass="54529">MLIAQQTIIPTPLICEDALSHAFSFLPFSENSVELVNKKWNETRWTTLLYSVDSQTRELTRQAKKQWKDLSLQQQKSLICKASIRSTNDLSSANFAKLLSIRYCGSAHEYFLRSRSWLIFQGAIDKRSIQESVQKDPIWLLSDYTVYFRNYLAALVKSHKKVEKAAHIDWPYIDPPAKEKMVIKAKALQLLLSSSNDQAIAKYAKKKKEKESFFYRKLAKIEAGRHRLEAAKKFASRASNKTDNAFKSCAIRLAKLGEYEAAKGIALLAKSKIRQTYKGCAIVAARNGDIKITSAFIEQLKSFEGPPNIVYETYVECAAAHSQRGYYKLSQHYSHLSEYYLDTANEKCMLAFIQRNNIRRALEIARKETSFQEKLFSKGAIACAQRGNIEGAKKLAKIFKTYRESTYKQCAIASAQRGDSEAAKDFITFISYWKKDSYEECEKIFLTRKEKDKAKEFKQLAAGYSQVVSNQKSCTIQ</sequence>
<gene>
    <name evidence="1" type="ORF">PNK_1996</name>
</gene>
<dbReference type="AlphaFoldDB" id="A0A0U5ETN1"/>
<organism evidence="1 2">
    <name type="scientific">Candidatus Protochlamydia naegleriophila</name>
    <dbReference type="NCBI Taxonomy" id="389348"/>
    <lineage>
        <taxon>Bacteria</taxon>
        <taxon>Pseudomonadati</taxon>
        <taxon>Chlamydiota</taxon>
        <taxon>Chlamydiia</taxon>
        <taxon>Parachlamydiales</taxon>
        <taxon>Parachlamydiaceae</taxon>
        <taxon>Candidatus Protochlamydia</taxon>
    </lineage>
</organism>
<dbReference type="InParanoid" id="A0A0U5ETN1"/>
<dbReference type="Proteomes" id="UP000069902">
    <property type="component" value="Chromosome cPNK"/>
</dbReference>
<dbReference type="EMBL" id="LN879502">
    <property type="protein sequence ID" value="CUI17600.1"/>
    <property type="molecule type" value="Genomic_DNA"/>
</dbReference>